<dbReference type="InterPro" id="IPR002698">
    <property type="entry name" value="FTHF_cligase"/>
</dbReference>
<dbReference type="Pfam" id="PF01812">
    <property type="entry name" value="5-FTHF_cyc-lig"/>
    <property type="match status" value="1"/>
</dbReference>
<accession>D3S1C0</accession>
<evidence type="ECO:0000313" key="1">
    <source>
        <dbReference type="EMBL" id="ADC66384.1"/>
    </source>
</evidence>
<dbReference type="AlphaFoldDB" id="D3S1C0"/>
<dbReference type="PANTHER" id="PTHR13017:SF0">
    <property type="entry name" value="METHENYLTETRAHYDROFOLATE SYNTHASE DOMAIN-CONTAINING PROTEIN"/>
    <property type="match status" value="1"/>
</dbReference>
<evidence type="ECO:0000313" key="2">
    <source>
        <dbReference type="Proteomes" id="UP000002613"/>
    </source>
</evidence>
<gene>
    <name evidence="1" type="ordered locus">Ferp_2260</name>
</gene>
<dbReference type="STRING" id="589924.Ferp_2260"/>
<dbReference type="RefSeq" id="WP_012966722.1">
    <property type="nucleotide sequence ID" value="NC_013849.1"/>
</dbReference>
<name>D3S1C0_FERPA</name>
<dbReference type="GO" id="GO:0005737">
    <property type="term" value="C:cytoplasm"/>
    <property type="evidence" value="ECO:0007669"/>
    <property type="project" value="TreeGrafter"/>
</dbReference>
<proteinExistence type="predicted"/>
<dbReference type="PaxDb" id="589924-Ferp_2260"/>
<keyword evidence="1" id="KW-0436">Ligase</keyword>
<dbReference type="GeneID" id="8779799"/>
<keyword evidence="2" id="KW-1185">Reference proteome</keyword>
<dbReference type="OrthoDB" id="18307at2157"/>
<dbReference type="GO" id="GO:0016874">
    <property type="term" value="F:ligase activity"/>
    <property type="evidence" value="ECO:0007669"/>
    <property type="project" value="UniProtKB-KW"/>
</dbReference>
<dbReference type="HOGENOM" id="CLU_031500_2_0_2"/>
<reference evidence="1 2" key="2">
    <citation type="journal article" date="2011" name="Stand. Genomic Sci.">
        <title>Complete genome sequence of Ferroglobus placidus AEDII12DO.</title>
        <authorList>
            <person name="Anderson I."/>
            <person name="Risso C."/>
            <person name="Holmes D."/>
            <person name="Lucas S."/>
            <person name="Copeland A."/>
            <person name="Lapidus A."/>
            <person name="Cheng J.F."/>
            <person name="Bruce D."/>
            <person name="Goodwin L."/>
            <person name="Pitluck S."/>
            <person name="Saunders E."/>
            <person name="Brettin T."/>
            <person name="Detter J.C."/>
            <person name="Han C."/>
            <person name="Tapia R."/>
            <person name="Larimer F."/>
            <person name="Land M."/>
            <person name="Hauser L."/>
            <person name="Woyke T."/>
            <person name="Lovley D."/>
            <person name="Kyrpides N."/>
            <person name="Ivanova N."/>
        </authorList>
    </citation>
    <scope>NUCLEOTIDE SEQUENCE [LARGE SCALE GENOMIC DNA]</scope>
    <source>
        <strain evidence="2">DSM 10642 / AEDII12DO</strain>
    </source>
</reference>
<protein>
    <submittedName>
        <fullName evidence="1">5-formyltetrahydrofolate cyclo-ligase</fullName>
    </submittedName>
</protein>
<dbReference type="KEGG" id="fpl:Ferp_2260"/>
<dbReference type="Gene3D" id="3.40.50.10420">
    <property type="entry name" value="NagB/RpiA/CoA transferase-like"/>
    <property type="match status" value="1"/>
</dbReference>
<dbReference type="eggNOG" id="arCOG00474">
    <property type="taxonomic scope" value="Archaea"/>
</dbReference>
<dbReference type="InterPro" id="IPR037171">
    <property type="entry name" value="NagB/RpiA_transferase-like"/>
</dbReference>
<reference evidence="2" key="1">
    <citation type="submission" date="2010-02" db="EMBL/GenBank/DDBJ databases">
        <title>Complete sequence of Ferroglobus placidus DSM 10642.</title>
        <authorList>
            <consortium name="US DOE Joint Genome Institute"/>
            <person name="Lucas S."/>
            <person name="Copeland A."/>
            <person name="Lapidus A."/>
            <person name="Cheng J.-F."/>
            <person name="Bruce D."/>
            <person name="Goodwin L."/>
            <person name="Pitluck S."/>
            <person name="Saunders E."/>
            <person name="Brettin T."/>
            <person name="Detter J.C."/>
            <person name="Han C."/>
            <person name="Tapia R."/>
            <person name="Larimer F."/>
            <person name="Land M."/>
            <person name="Hauser L."/>
            <person name="Kyrpides N."/>
            <person name="Ivanova N."/>
            <person name="Holmes D."/>
            <person name="Lovley D."/>
            <person name="Kyrpides N."/>
            <person name="Anderson I.J."/>
            <person name="Woyke T."/>
        </authorList>
    </citation>
    <scope>NUCLEOTIDE SEQUENCE [LARGE SCALE GENOMIC DNA]</scope>
    <source>
        <strain evidence="2">DSM 10642 / AEDII12DO</strain>
    </source>
</reference>
<dbReference type="SUPFAM" id="SSF100950">
    <property type="entry name" value="NagB/RpiA/CoA transferase-like"/>
    <property type="match status" value="1"/>
</dbReference>
<dbReference type="EMBL" id="CP001899">
    <property type="protein sequence ID" value="ADC66384.1"/>
    <property type="molecule type" value="Genomic_DNA"/>
</dbReference>
<dbReference type="InterPro" id="IPR024185">
    <property type="entry name" value="FTHF_cligase-like_sf"/>
</dbReference>
<organism evidence="1 2">
    <name type="scientific">Ferroglobus placidus (strain DSM 10642 / AEDII12DO)</name>
    <dbReference type="NCBI Taxonomy" id="589924"/>
    <lineage>
        <taxon>Archaea</taxon>
        <taxon>Methanobacteriati</taxon>
        <taxon>Methanobacteriota</taxon>
        <taxon>Archaeoglobi</taxon>
        <taxon>Archaeoglobales</taxon>
        <taxon>Archaeoglobaceae</taxon>
        <taxon>Ferroglobus</taxon>
    </lineage>
</organism>
<dbReference type="Proteomes" id="UP000002613">
    <property type="component" value="Chromosome"/>
</dbReference>
<sequence length="207" mass="23774">MRSKSEIREEVWRKIEKFSKFPPPRGRIPNFVGAEKACEKLRELKEYREAKVVFVAPDSPLLRARQIVLEDGKILVVPKPRFAGIIVVDKKINPTISNMMKFGREVDIEELKMIGKVDVFVQGCVAVDLNGNRIGKGTGYGDREYHFLKENGLIENALYAVVCHEIQIYEDFSHLAEEHDVKCDVILTPERILWTKEALRRGKSPRP</sequence>
<dbReference type="PANTHER" id="PTHR13017">
    <property type="entry name" value="5-FORMYLTETRAHYDROFOLATE CYCLO-LIGASE-RELATED"/>
    <property type="match status" value="1"/>
</dbReference>